<reference evidence="7 8" key="1">
    <citation type="journal article" date="2014" name="PLoS Genet.">
        <title>Phylogenetically driven sequencing of extremely halophilic archaea reveals strategies for static and dynamic osmo-response.</title>
        <authorList>
            <person name="Becker E.A."/>
            <person name="Seitzer P.M."/>
            <person name="Tritt A."/>
            <person name="Larsen D."/>
            <person name="Krusor M."/>
            <person name="Yao A.I."/>
            <person name="Wu D."/>
            <person name="Madern D."/>
            <person name="Eisen J.A."/>
            <person name="Darling A.E."/>
            <person name="Facciotti M.T."/>
        </authorList>
    </citation>
    <scope>NUCLEOTIDE SEQUENCE [LARGE SCALE GENOMIC DNA]</scope>
    <source>
        <strain evidence="7 8">DSM 13077</strain>
    </source>
</reference>
<comment type="caution">
    <text evidence="7">The sequence shown here is derived from an EMBL/GenBank/DDBJ whole genome shotgun (WGS) entry which is preliminary data.</text>
</comment>
<protein>
    <submittedName>
        <fullName evidence="7">Phospholipase-like protein</fullName>
    </submittedName>
</protein>
<gene>
    <name evidence="7" type="ORF">C480_04541</name>
</gene>
<dbReference type="PROSITE" id="PS50035">
    <property type="entry name" value="PLD"/>
    <property type="match status" value="1"/>
</dbReference>
<dbReference type="EMBL" id="AOIP01000015">
    <property type="protein sequence ID" value="ELZ07294.1"/>
    <property type="molecule type" value="Genomic_DNA"/>
</dbReference>
<dbReference type="PATRIC" id="fig|1227491.4.peg.933"/>
<dbReference type="PANTHER" id="PTHR43856">
    <property type="entry name" value="CARDIOLIPIN HYDROLASE"/>
    <property type="match status" value="1"/>
</dbReference>
<evidence type="ECO:0000256" key="3">
    <source>
        <dbReference type="ARBA" id="ARBA00023098"/>
    </source>
</evidence>
<evidence type="ECO:0000256" key="5">
    <source>
        <dbReference type="SAM" id="Phobius"/>
    </source>
</evidence>
<dbReference type="OrthoDB" id="31343at2157"/>
<evidence type="ECO:0000256" key="1">
    <source>
        <dbReference type="ARBA" id="ARBA00022801"/>
    </source>
</evidence>
<keyword evidence="5" id="KW-0812">Transmembrane</keyword>
<dbReference type="Proteomes" id="UP000011591">
    <property type="component" value="Unassembled WGS sequence"/>
</dbReference>
<evidence type="ECO:0000313" key="7">
    <source>
        <dbReference type="EMBL" id="ELZ07294.1"/>
    </source>
</evidence>
<feature type="region of interest" description="Disordered" evidence="4">
    <location>
        <begin position="197"/>
        <end position="225"/>
    </location>
</feature>
<feature type="compositionally biased region" description="Low complexity" evidence="4">
    <location>
        <begin position="52"/>
        <end position="70"/>
    </location>
</feature>
<keyword evidence="2" id="KW-0442">Lipid degradation</keyword>
<proteinExistence type="predicted"/>
<feature type="transmembrane region" description="Helical" evidence="5">
    <location>
        <begin position="597"/>
        <end position="617"/>
    </location>
</feature>
<dbReference type="InterPro" id="IPR001736">
    <property type="entry name" value="PLipase_D/transphosphatidylase"/>
</dbReference>
<dbReference type="InterPro" id="IPR025202">
    <property type="entry name" value="PLD-like_dom"/>
</dbReference>
<dbReference type="SUPFAM" id="SSF56024">
    <property type="entry name" value="Phospholipase D/nuclease"/>
    <property type="match status" value="2"/>
</dbReference>
<dbReference type="Pfam" id="PF13091">
    <property type="entry name" value="PLDc_2"/>
    <property type="match status" value="2"/>
</dbReference>
<evidence type="ECO:0000256" key="4">
    <source>
        <dbReference type="SAM" id="MobiDB-lite"/>
    </source>
</evidence>
<dbReference type="RefSeq" id="WP_006664428.1">
    <property type="nucleotide sequence ID" value="NZ_AOIP01000015.1"/>
</dbReference>
<dbReference type="SMART" id="SM00155">
    <property type="entry name" value="PLDc"/>
    <property type="match status" value="2"/>
</dbReference>
<dbReference type="GO" id="GO:0016891">
    <property type="term" value="F:RNA endonuclease activity producing 5'-phosphomonoesters, hydrolytic mechanism"/>
    <property type="evidence" value="ECO:0007669"/>
    <property type="project" value="TreeGrafter"/>
</dbReference>
<organism evidence="7 8">
    <name type="scientific">Natrialba aegyptia DSM 13077</name>
    <dbReference type="NCBI Taxonomy" id="1227491"/>
    <lineage>
        <taxon>Archaea</taxon>
        <taxon>Methanobacteriati</taxon>
        <taxon>Methanobacteriota</taxon>
        <taxon>Stenosarchaea group</taxon>
        <taxon>Halobacteria</taxon>
        <taxon>Halobacteriales</taxon>
        <taxon>Natrialbaceae</taxon>
        <taxon>Natrialba</taxon>
    </lineage>
</organism>
<feature type="domain" description="PLD phosphodiesterase" evidence="6">
    <location>
        <begin position="537"/>
        <end position="564"/>
    </location>
</feature>
<dbReference type="InterPro" id="IPR051406">
    <property type="entry name" value="PLD_domain"/>
</dbReference>
<feature type="region of interest" description="Disordered" evidence="4">
    <location>
        <begin position="52"/>
        <end position="89"/>
    </location>
</feature>
<keyword evidence="5" id="KW-0472">Membrane</keyword>
<dbReference type="CDD" id="cd09128">
    <property type="entry name" value="PLDc_unchar1_2"/>
    <property type="match status" value="1"/>
</dbReference>
<keyword evidence="1" id="KW-0378">Hydrolase</keyword>
<accession>M0BCA0</accession>
<keyword evidence="5" id="KW-1133">Transmembrane helix</keyword>
<keyword evidence="3" id="KW-0443">Lipid metabolism</keyword>
<sequence>MSTRRSVALALLVSCSLLTGLSAGVWGVSGGAPGPAHTAGATAGGDLACPVAASTASSDSTSSDPSTATDQNVTRPRLVELAPNPTTQGNVGEFVVLETPPDTGVGNWSLTDGHTTAALPNETVSGRIALTTNSSATRSLTDDPVLELEGTVRFAVDGDDLELRNGSTVLDSVSYDRAPTAQRWYRTESVGVRVGAGTGIDTETGSDADPGINTDTPGAGTATDTADADATGQWWPYEATCLPVSHSDGDTATTFVLPDEPAVALETIRNADDRLLLAGYTITSESVATELVAAADRGVDVAVLLEASPVGGTPAATESVLETLAGNGIDVRATGGEGARYRFHHPKYAVADDTVLVTTENWDPSGVGGESSRGWGVRLPDETLATELATVFEADFSGWDTEPGAEYAAHTSFVEEDDEFTSSPSPSPSYPTAHEAERRSVESAELLIAPDNAEHRIQTLLAEADEEILITQASIDGDLSLLQTTVDAARRGVSVRILLDSTWYNEADNEALATELESLAEREDLPIEVRLVADTDRFEKIHAKGIVIDRETAIIGSANWNANSFENNREVLLAVHGSDAASYYATVFEADWSGDTWSLPIGTVLIGTVALILAALIGRRYIRFGDDAAAVSGTRTDE</sequence>
<evidence type="ECO:0000256" key="2">
    <source>
        <dbReference type="ARBA" id="ARBA00022963"/>
    </source>
</evidence>
<dbReference type="Gene3D" id="3.30.870.10">
    <property type="entry name" value="Endonuclease Chain A"/>
    <property type="match status" value="2"/>
</dbReference>
<dbReference type="AlphaFoldDB" id="M0BCA0"/>
<evidence type="ECO:0000259" key="6">
    <source>
        <dbReference type="PROSITE" id="PS50035"/>
    </source>
</evidence>
<dbReference type="PANTHER" id="PTHR43856:SF1">
    <property type="entry name" value="MITOCHONDRIAL CARDIOLIPIN HYDROLASE"/>
    <property type="match status" value="1"/>
</dbReference>
<feature type="compositionally biased region" description="Low complexity" evidence="4">
    <location>
        <begin position="214"/>
        <end position="225"/>
    </location>
</feature>
<evidence type="ECO:0000313" key="8">
    <source>
        <dbReference type="Proteomes" id="UP000011591"/>
    </source>
</evidence>
<name>M0BCA0_9EURY</name>
<dbReference type="GO" id="GO:0016042">
    <property type="term" value="P:lipid catabolic process"/>
    <property type="evidence" value="ECO:0007669"/>
    <property type="project" value="UniProtKB-KW"/>
</dbReference>
<feature type="region of interest" description="Disordered" evidence="4">
    <location>
        <begin position="415"/>
        <end position="438"/>
    </location>
</feature>
<keyword evidence="8" id="KW-1185">Reference proteome</keyword>